<reference evidence="14 17" key="1">
    <citation type="journal article" date="2011" name="Nature">
        <title>The Medicago genome provides insight into the evolution of rhizobial symbioses.</title>
        <authorList>
            <person name="Young N.D."/>
            <person name="Debelle F."/>
            <person name="Oldroyd G.E."/>
            <person name="Geurts R."/>
            <person name="Cannon S.B."/>
            <person name="Udvardi M.K."/>
            <person name="Benedito V.A."/>
            <person name="Mayer K.F."/>
            <person name="Gouzy J."/>
            <person name="Schoof H."/>
            <person name="Van de Peer Y."/>
            <person name="Proost S."/>
            <person name="Cook D.R."/>
            <person name="Meyers B.C."/>
            <person name="Spannagl M."/>
            <person name="Cheung F."/>
            <person name="De Mita S."/>
            <person name="Krishnakumar V."/>
            <person name="Gundlach H."/>
            <person name="Zhou S."/>
            <person name="Mudge J."/>
            <person name="Bharti A.K."/>
            <person name="Murray J.D."/>
            <person name="Naoumkina M.A."/>
            <person name="Rosen B."/>
            <person name="Silverstein K.A."/>
            <person name="Tang H."/>
            <person name="Rombauts S."/>
            <person name="Zhao P.X."/>
            <person name="Zhou P."/>
            <person name="Barbe V."/>
            <person name="Bardou P."/>
            <person name="Bechner M."/>
            <person name="Bellec A."/>
            <person name="Berger A."/>
            <person name="Berges H."/>
            <person name="Bidwell S."/>
            <person name="Bisseling T."/>
            <person name="Choisne N."/>
            <person name="Couloux A."/>
            <person name="Denny R."/>
            <person name="Deshpande S."/>
            <person name="Dai X."/>
            <person name="Doyle J.J."/>
            <person name="Dudez A.M."/>
            <person name="Farmer A.D."/>
            <person name="Fouteau S."/>
            <person name="Franken C."/>
            <person name="Gibelin C."/>
            <person name="Gish J."/>
            <person name="Goldstein S."/>
            <person name="Gonzalez A.J."/>
            <person name="Green P.J."/>
            <person name="Hallab A."/>
            <person name="Hartog M."/>
            <person name="Hua A."/>
            <person name="Humphray S.J."/>
            <person name="Jeong D.H."/>
            <person name="Jing Y."/>
            <person name="Jocker A."/>
            <person name="Kenton S.M."/>
            <person name="Kim D.J."/>
            <person name="Klee K."/>
            <person name="Lai H."/>
            <person name="Lang C."/>
            <person name="Lin S."/>
            <person name="Macmil S.L."/>
            <person name="Magdelenat G."/>
            <person name="Matthews L."/>
            <person name="McCorrison J."/>
            <person name="Monaghan E.L."/>
            <person name="Mun J.H."/>
            <person name="Najar F.Z."/>
            <person name="Nicholson C."/>
            <person name="Noirot C."/>
            <person name="O'Bleness M."/>
            <person name="Paule C.R."/>
            <person name="Poulain J."/>
            <person name="Prion F."/>
            <person name="Qin B."/>
            <person name="Qu C."/>
            <person name="Retzel E.F."/>
            <person name="Riddle C."/>
            <person name="Sallet E."/>
            <person name="Samain S."/>
            <person name="Samson N."/>
            <person name="Sanders I."/>
            <person name="Saurat O."/>
            <person name="Scarpelli C."/>
            <person name="Schiex T."/>
            <person name="Segurens B."/>
            <person name="Severin A.J."/>
            <person name="Sherrier D.J."/>
            <person name="Shi R."/>
            <person name="Sims S."/>
            <person name="Singer S.R."/>
            <person name="Sinharoy S."/>
            <person name="Sterck L."/>
            <person name="Viollet A."/>
            <person name="Wang B.B."/>
            <person name="Wang K."/>
            <person name="Wang M."/>
            <person name="Wang X."/>
            <person name="Warfsmann J."/>
            <person name="Weissenbach J."/>
            <person name="White D.D."/>
            <person name="White J.D."/>
            <person name="Wiley G.B."/>
            <person name="Wincker P."/>
            <person name="Xing Y."/>
            <person name="Yang L."/>
            <person name="Yao Z."/>
            <person name="Ying F."/>
            <person name="Zhai J."/>
            <person name="Zhou L."/>
            <person name="Zuber A."/>
            <person name="Denarie J."/>
            <person name="Dixon R.A."/>
            <person name="May G.D."/>
            <person name="Schwartz D.C."/>
            <person name="Rogers J."/>
            <person name="Quetier F."/>
            <person name="Town C.D."/>
            <person name="Roe B.A."/>
        </authorList>
    </citation>
    <scope>NUCLEOTIDE SEQUENCE [LARGE SCALE GENOMIC DNA]</scope>
    <source>
        <strain evidence="14">A17</strain>
        <strain evidence="16 17">cv. Jemalong A17</strain>
    </source>
</reference>
<dbReference type="HOGENOM" id="CLU_012184_1_0_1"/>
<evidence type="ECO:0000256" key="5">
    <source>
        <dbReference type="ARBA" id="ARBA00022801"/>
    </source>
</evidence>
<dbReference type="FunFam" id="3.90.70.10:FF:000023">
    <property type="entry name" value="Senescence-specific cysteine protease SAG39"/>
    <property type="match status" value="1"/>
</dbReference>
<dbReference type="SUPFAM" id="SSF54001">
    <property type="entry name" value="Cysteine proteinases"/>
    <property type="match status" value="1"/>
</dbReference>
<evidence type="ECO:0000256" key="10">
    <source>
        <dbReference type="ARBA" id="ARBA00080531"/>
    </source>
</evidence>
<comment type="subcellular location">
    <subcellularLocation>
        <location evidence="1">Endoplasmic reticulum lumen</location>
    </subcellularLocation>
</comment>
<dbReference type="PaxDb" id="3880-AES82905"/>
<gene>
    <name evidence="16" type="primary">25487733</name>
    <name evidence="14" type="ordered locus">MTR_2g090890</name>
    <name evidence="15" type="ORF">MtrunA17_Chr2g0325121</name>
</gene>
<dbReference type="EMBL" id="PSQE01000002">
    <property type="protein sequence ID" value="RHN75795.1"/>
    <property type="molecule type" value="Genomic_DNA"/>
</dbReference>
<dbReference type="PANTHER" id="PTHR12411">
    <property type="entry name" value="CYSTEINE PROTEASE FAMILY C1-RELATED"/>
    <property type="match status" value="1"/>
</dbReference>
<dbReference type="InterPro" id="IPR000169">
    <property type="entry name" value="Pept_cys_AS"/>
</dbReference>
<dbReference type="PRINTS" id="PR00705">
    <property type="entry name" value="PAPAIN"/>
</dbReference>
<evidence type="ECO:0000256" key="6">
    <source>
        <dbReference type="ARBA" id="ARBA00022807"/>
    </source>
</evidence>
<dbReference type="InterPro" id="IPR025661">
    <property type="entry name" value="Pept_asp_AS"/>
</dbReference>
<keyword evidence="17" id="KW-1185">Reference proteome</keyword>
<dbReference type="PROSITE" id="PS00640">
    <property type="entry name" value="THIOL_PROTEASE_ASN"/>
    <property type="match status" value="1"/>
</dbReference>
<dbReference type="InterPro" id="IPR039417">
    <property type="entry name" value="Peptidase_C1A_papain-like"/>
</dbReference>
<keyword evidence="5 15" id="KW-0378">Hydrolase</keyword>
<dbReference type="Pfam" id="PF08246">
    <property type="entry name" value="Inhibitor_I29"/>
    <property type="match status" value="1"/>
</dbReference>
<dbReference type="InterPro" id="IPR000668">
    <property type="entry name" value="Peptidase_C1A_C"/>
</dbReference>
<evidence type="ECO:0000313" key="15">
    <source>
        <dbReference type="EMBL" id="RHN75795.1"/>
    </source>
</evidence>
<evidence type="ECO:0000256" key="3">
    <source>
        <dbReference type="ARBA" id="ARBA00022670"/>
    </source>
</evidence>
<dbReference type="OrthoDB" id="10253408at2759"/>
<dbReference type="Gramene" id="rna12046">
    <property type="protein sequence ID" value="RHN75795.1"/>
    <property type="gene ID" value="gene12046"/>
</dbReference>
<dbReference type="MEROPS" id="C01.A26"/>
<keyword evidence="8" id="KW-0325">Glycoprotein</keyword>
<comment type="similarity">
    <text evidence="2">Belongs to the peptidase C1 family.</text>
</comment>
<reference evidence="16" key="3">
    <citation type="submission" date="2015-04" db="UniProtKB">
        <authorList>
            <consortium name="EnsemblPlants"/>
        </authorList>
    </citation>
    <scope>IDENTIFICATION</scope>
    <source>
        <strain evidence="16">cv. Jemalong A17</strain>
    </source>
</reference>
<dbReference type="SMART" id="SM00645">
    <property type="entry name" value="Pept_C1"/>
    <property type="match status" value="1"/>
</dbReference>
<accession>G7ZUL7</accession>
<organism evidence="16">
    <name type="scientific">Medicago truncatula</name>
    <name type="common">Barrel medic</name>
    <name type="synonym">Medicago tribuloides</name>
    <dbReference type="NCBI Taxonomy" id="3880"/>
    <lineage>
        <taxon>Eukaryota</taxon>
        <taxon>Viridiplantae</taxon>
        <taxon>Streptophyta</taxon>
        <taxon>Embryophyta</taxon>
        <taxon>Tracheophyta</taxon>
        <taxon>Spermatophyta</taxon>
        <taxon>Magnoliopsida</taxon>
        <taxon>eudicotyledons</taxon>
        <taxon>Gunneridae</taxon>
        <taxon>Pentapetalae</taxon>
        <taxon>rosids</taxon>
        <taxon>fabids</taxon>
        <taxon>Fabales</taxon>
        <taxon>Fabaceae</taxon>
        <taxon>Papilionoideae</taxon>
        <taxon>50 kb inversion clade</taxon>
        <taxon>NPAAA clade</taxon>
        <taxon>Hologalegina</taxon>
        <taxon>IRL clade</taxon>
        <taxon>Trifolieae</taxon>
        <taxon>Medicago</taxon>
    </lineage>
</organism>
<feature type="domain" description="Peptidase C1A papain C-terminal" evidence="12">
    <location>
        <begin position="120"/>
        <end position="336"/>
    </location>
</feature>
<dbReference type="KEGG" id="mtr:25487733"/>
<reference evidence="18" key="4">
    <citation type="journal article" date="2018" name="Nat. Plants">
        <title>Whole-genome landscape of Medicago truncatula symbiotic genes.</title>
        <authorList>
            <person name="Pecrix Y."/>
            <person name="Staton S.E."/>
            <person name="Sallet E."/>
            <person name="Lelandais-Briere C."/>
            <person name="Moreau S."/>
            <person name="Carrere S."/>
            <person name="Blein T."/>
            <person name="Jardinaud M.F."/>
            <person name="Latrasse D."/>
            <person name="Zouine M."/>
            <person name="Zahm M."/>
            <person name="Kreplak J."/>
            <person name="Mayjonade B."/>
            <person name="Satge C."/>
            <person name="Perez M."/>
            <person name="Cauet S."/>
            <person name="Marande W."/>
            <person name="Chantry-Darmon C."/>
            <person name="Lopez-Roques C."/>
            <person name="Bouchez O."/>
            <person name="Berard A."/>
            <person name="Debelle F."/>
            <person name="Munos S."/>
            <person name="Bendahmane A."/>
            <person name="Berges H."/>
            <person name="Niebel A."/>
            <person name="Buitink J."/>
            <person name="Frugier F."/>
            <person name="Benhamed M."/>
            <person name="Crespi M."/>
            <person name="Gouzy J."/>
            <person name="Gamas P."/>
        </authorList>
    </citation>
    <scope>NUCLEOTIDE SEQUENCE [LARGE SCALE GENOMIC DNA]</scope>
    <source>
        <strain evidence="18">cv. Jemalong A17</strain>
    </source>
</reference>
<dbReference type="PROSITE" id="PS00639">
    <property type="entry name" value="THIOL_PROTEASE_HIS"/>
    <property type="match status" value="1"/>
</dbReference>
<evidence type="ECO:0000259" key="13">
    <source>
        <dbReference type="SMART" id="SM00848"/>
    </source>
</evidence>
<evidence type="ECO:0000313" key="18">
    <source>
        <dbReference type="Proteomes" id="UP000265566"/>
    </source>
</evidence>
<keyword evidence="3 14" id="KW-0645">Protease</keyword>
<dbReference type="EnsemblPlants" id="KEH39221">
    <property type="protein sequence ID" value="KEH39221"/>
    <property type="gene ID" value="MTR_2g090890"/>
</dbReference>
<dbReference type="InterPro" id="IPR013128">
    <property type="entry name" value="Peptidase_C1A"/>
</dbReference>
<dbReference type="InterPro" id="IPR013201">
    <property type="entry name" value="Prot_inhib_I29"/>
</dbReference>
<sequence>MKTTITLSIVILNLWIIASACPEIHTKNSTNPAVMKKRYETWLKRYGRHYRDREEWEVRFDIYQSNVQYIEFYNSQNYSYKLIDNRFADITNEEFKSTYLGYLPRFRVQTEFRYHKHGELPKSIDWRKKGAVTHVKDQGRCGSCWAFSAVAAVEGINKIKTENLVSLSEQQLIDCDIKSGNEGCEGGDMYIAFNYIKKHGGIATAKEYPYKGRDGNCNKSKAKNNAVTISGYESVPARNEKMLKAAVAHQPVSIATDAGGYAFQFYSKGIFSGSCGKNLNHGMTIVGYGEENGDKYWIVKNSWANDWGESGYVRMKRDTKDKDGTCGIAMDATYPVKH</sequence>
<dbReference type="EMBL" id="CM001218">
    <property type="protein sequence ID" value="KEH39221.1"/>
    <property type="molecule type" value="Genomic_DNA"/>
</dbReference>
<dbReference type="GO" id="GO:0004197">
    <property type="term" value="F:cysteine-type endopeptidase activity"/>
    <property type="evidence" value="ECO:0000318"/>
    <property type="project" value="GO_Central"/>
</dbReference>
<name>G7ZUL7_MEDTR</name>
<dbReference type="CDD" id="cd02248">
    <property type="entry name" value="Peptidase_C1A"/>
    <property type="match status" value="1"/>
</dbReference>
<dbReference type="PROSITE" id="PS00139">
    <property type="entry name" value="THIOL_PROTEASE_CYS"/>
    <property type="match status" value="1"/>
</dbReference>
<dbReference type="InterPro" id="IPR025660">
    <property type="entry name" value="Pept_his_AS"/>
</dbReference>
<dbReference type="GO" id="GO:0051603">
    <property type="term" value="P:proteolysis involved in protein catabolic process"/>
    <property type="evidence" value="ECO:0000318"/>
    <property type="project" value="GO_Central"/>
</dbReference>
<dbReference type="eggNOG" id="KOG1543">
    <property type="taxonomic scope" value="Eukaryota"/>
</dbReference>
<dbReference type="AlphaFoldDB" id="G7ZUL7"/>
<dbReference type="InterPro" id="IPR038765">
    <property type="entry name" value="Papain-like_cys_pep_sf"/>
</dbReference>
<evidence type="ECO:0000256" key="4">
    <source>
        <dbReference type="ARBA" id="ARBA00022729"/>
    </source>
</evidence>
<dbReference type="GO" id="GO:0005764">
    <property type="term" value="C:lysosome"/>
    <property type="evidence" value="ECO:0000318"/>
    <property type="project" value="GO_Central"/>
</dbReference>
<keyword evidence="7" id="KW-1015">Disulfide bond</keyword>
<dbReference type="Pfam" id="PF00112">
    <property type="entry name" value="Peptidase_C1"/>
    <property type="match status" value="1"/>
</dbReference>
<dbReference type="Proteomes" id="UP000002051">
    <property type="component" value="Chromosome 2"/>
</dbReference>
<keyword evidence="4 11" id="KW-0732">Signal</keyword>
<feature type="signal peptide" evidence="11">
    <location>
        <begin position="1"/>
        <end position="20"/>
    </location>
</feature>
<evidence type="ECO:0000256" key="8">
    <source>
        <dbReference type="ARBA" id="ARBA00023180"/>
    </source>
</evidence>
<dbReference type="Proteomes" id="UP000265566">
    <property type="component" value="Chromosome 2"/>
</dbReference>
<dbReference type="PROSITE" id="PS51257">
    <property type="entry name" value="PROKAR_LIPOPROTEIN"/>
    <property type="match status" value="1"/>
</dbReference>
<evidence type="ECO:0000256" key="7">
    <source>
        <dbReference type="ARBA" id="ARBA00023157"/>
    </source>
</evidence>
<evidence type="ECO:0000256" key="9">
    <source>
        <dbReference type="ARBA" id="ARBA00069575"/>
    </source>
</evidence>
<feature type="chain" id="PRO_5014485748" description="Vignain" evidence="11">
    <location>
        <begin position="21"/>
        <end position="338"/>
    </location>
</feature>
<evidence type="ECO:0000313" key="14">
    <source>
        <dbReference type="EMBL" id="KEH39221.1"/>
    </source>
</evidence>
<evidence type="ECO:0000256" key="2">
    <source>
        <dbReference type="ARBA" id="ARBA00008455"/>
    </source>
</evidence>
<reference evidence="14 17" key="2">
    <citation type="journal article" date="2014" name="BMC Genomics">
        <title>An improved genome release (version Mt4.0) for the model legume Medicago truncatula.</title>
        <authorList>
            <person name="Tang H."/>
            <person name="Krishnakumar V."/>
            <person name="Bidwell S."/>
            <person name="Rosen B."/>
            <person name="Chan A."/>
            <person name="Zhou S."/>
            <person name="Gentzbittel L."/>
            <person name="Childs K.L."/>
            <person name="Yandell M."/>
            <person name="Gundlach H."/>
            <person name="Mayer K.F."/>
            <person name="Schwartz D.C."/>
            <person name="Town C.D."/>
        </authorList>
    </citation>
    <scope>GENOME REANNOTATION</scope>
    <source>
        <strain evidence="14">A17</strain>
        <strain evidence="16 17">cv. Jemalong A17</strain>
    </source>
</reference>
<dbReference type="OMA" id="GTYNKGC"/>
<reference evidence="15" key="5">
    <citation type="journal article" date="2018" name="Nat. Plants">
        <title>Whole-genome landscape of Medicago truncatula symbiotic genes.</title>
        <authorList>
            <person name="Pecrix Y."/>
            <person name="Gamas P."/>
            <person name="Carrere S."/>
        </authorList>
    </citation>
    <scope>NUCLEOTIDE SEQUENCE</scope>
    <source>
        <tissue evidence="15">Leaves</tissue>
    </source>
</reference>
<dbReference type="GO" id="GO:0005615">
    <property type="term" value="C:extracellular space"/>
    <property type="evidence" value="ECO:0000318"/>
    <property type="project" value="GO_Central"/>
</dbReference>
<evidence type="ECO:0000256" key="11">
    <source>
        <dbReference type="SAM" id="SignalP"/>
    </source>
</evidence>
<proteinExistence type="inferred from homology"/>
<dbReference type="Gene3D" id="3.90.70.10">
    <property type="entry name" value="Cysteine proteinases"/>
    <property type="match status" value="1"/>
</dbReference>
<dbReference type="GO" id="GO:0005788">
    <property type="term" value="C:endoplasmic reticulum lumen"/>
    <property type="evidence" value="ECO:0007669"/>
    <property type="project" value="UniProtKB-SubCell"/>
</dbReference>
<evidence type="ECO:0000313" key="16">
    <source>
        <dbReference type="EnsemblPlants" id="KEH39221"/>
    </source>
</evidence>
<keyword evidence="6" id="KW-0788">Thiol protease</keyword>
<evidence type="ECO:0000313" key="17">
    <source>
        <dbReference type="Proteomes" id="UP000002051"/>
    </source>
</evidence>
<evidence type="ECO:0000259" key="12">
    <source>
        <dbReference type="SMART" id="SM00645"/>
    </source>
</evidence>
<feature type="domain" description="Cathepsin propeptide inhibitor" evidence="13">
    <location>
        <begin position="39"/>
        <end position="95"/>
    </location>
</feature>
<protein>
    <recommendedName>
        <fullName evidence="9">Vignain</fullName>
    </recommendedName>
    <alternativeName>
        <fullName evidence="10">Bean endopeptidase</fullName>
    </alternativeName>
</protein>
<dbReference type="SMART" id="SM00848">
    <property type="entry name" value="Inhibitor_I29"/>
    <property type="match status" value="1"/>
</dbReference>
<evidence type="ECO:0000256" key="1">
    <source>
        <dbReference type="ARBA" id="ARBA00004319"/>
    </source>
</evidence>